<reference evidence="1" key="1">
    <citation type="submission" date="2015-05" db="UniProtKB">
        <authorList>
            <consortium name="EnsemblMetazoa"/>
        </authorList>
    </citation>
    <scope>IDENTIFICATION</scope>
</reference>
<keyword evidence="2" id="KW-1185">Reference proteome</keyword>
<dbReference type="EnsemblMetazoa" id="RPRC015035-RA">
    <property type="protein sequence ID" value="RPRC015035-PA"/>
    <property type="gene ID" value="RPRC015035"/>
</dbReference>
<accession>T1IFG6</accession>
<dbReference type="eggNOG" id="KOG1965">
    <property type="taxonomic scope" value="Eukaryota"/>
</dbReference>
<dbReference type="Proteomes" id="UP000015103">
    <property type="component" value="Unassembled WGS sequence"/>
</dbReference>
<dbReference type="EMBL" id="ACPB03005801">
    <property type="status" value="NOT_ANNOTATED_CDS"/>
    <property type="molecule type" value="Genomic_DNA"/>
</dbReference>
<dbReference type="InterPro" id="IPR018490">
    <property type="entry name" value="cNMP-bd_dom_sf"/>
</dbReference>
<dbReference type="PROSITE" id="PS50042">
    <property type="entry name" value="CNMP_BINDING_3"/>
    <property type="match status" value="1"/>
</dbReference>
<dbReference type="VEuPathDB" id="VectorBase:RPRC015035"/>
<dbReference type="Gene3D" id="2.60.120.10">
    <property type="entry name" value="Jelly Rolls"/>
    <property type="match status" value="1"/>
</dbReference>
<proteinExistence type="predicted"/>
<organism evidence="1 2">
    <name type="scientific">Rhodnius prolixus</name>
    <name type="common">Triatomid bug</name>
    <dbReference type="NCBI Taxonomy" id="13249"/>
    <lineage>
        <taxon>Eukaryota</taxon>
        <taxon>Metazoa</taxon>
        <taxon>Ecdysozoa</taxon>
        <taxon>Arthropoda</taxon>
        <taxon>Hexapoda</taxon>
        <taxon>Insecta</taxon>
        <taxon>Pterygota</taxon>
        <taxon>Neoptera</taxon>
        <taxon>Paraneoptera</taxon>
        <taxon>Hemiptera</taxon>
        <taxon>Heteroptera</taxon>
        <taxon>Panheteroptera</taxon>
        <taxon>Cimicomorpha</taxon>
        <taxon>Reduviidae</taxon>
        <taxon>Triatominae</taxon>
        <taxon>Rhodnius</taxon>
    </lineage>
</organism>
<dbReference type="SUPFAM" id="SSF51206">
    <property type="entry name" value="cAMP-binding domain-like"/>
    <property type="match status" value="1"/>
</dbReference>
<name>T1IFG6_RHOPR</name>
<sequence>MQTRHCVRAILIEMYKVFIEEKLTGKYSEQELKCFEDEFKKMNTMADEIKLLKPEPVIGFLQKIKWIRKNFIQLFERNAIFRHFDYGKYIIERGTDPSGLYIIVSGLVKLEYRPTDSTLMRLVVHGELPNCDHLATLEFQRPHDLILSRGTLLGELGIVTGRRFDMNVKCETFVEAYHISSKFLVKMFHDADYSDVITGEIWASIGRHWASYLLKKTQPYTVYEIHN</sequence>
<evidence type="ECO:0000313" key="1">
    <source>
        <dbReference type="EnsemblMetazoa" id="RPRC015035-PA"/>
    </source>
</evidence>
<dbReference type="InterPro" id="IPR000595">
    <property type="entry name" value="cNMP-bd_dom"/>
</dbReference>
<dbReference type="InterPro" id="IPR014710">
    <property type="entry name" value="RmlC-like_jellyroll"/>
</dbReference>
<dbReference type="AlphaFoldDB" id="T1IFG6"/>
<dbReference type="InParanoid" id="T1IFG6"/>
<protein>
    <submittedName>
        <fullName evidence="1">Cyclic nucleotide-binding domain-containing protein</fullName>
    </submittedName>
</protein>
<dbReference type="STRING" id="13249.T1IFG6"/>
<evidence type="ECO:0000313" key="2">
    <source>
        <dbReference type="Proteomes" id="UP000015103"/>
    </source>
</evidence>
<dbReference type="HOGENOM" id="CLU_1221021_0_0_1"/>
<dbReference type="CDD" id="cd00038">
    <property type="entry name" value="CAP_ED"/>
    <property type="match status" value="1"/>
</dbReference>